<organism evidence="2 3">
    <name type="scientific">Terfezia boudieri ATCC MYA-4762</name>
    <dbReference type="NCBI Taxonomy" id="1051890"/>
    <lineage>
        <taxon>Eukaryota</taxon>
        <taxon>Fungi</taxon>
        <taxon>Dikarya</taxon>
        <taxon>Ascomycota</taxon>
        <taxon>Pezizomycotina</taxon>
        <taxon>Pezizomycetes</taxon>
        <taxon>Pezizales</taxon>
        <taxon>Pezizaceae</taxon>
        <taxon>Terfezia</taxon>
    </lineage>
</organism>
<dbReference type="Pfam" id="PF11957">
    <property type="entry name" value="efThoc1"/>
    <property type="match status" value="1"/>
</dbReference>
<reference evidence="2 3" key="1">
    <citation type="journal article" date="2018" name="Nat. Ecol. Evol.">
        <title>Pezizomycetes genomes reveal the molecular basis of ectomycorrhizal truffle lifestyle.</title>
        <authorList>
            <person name="Murat C."/>
            <person name="Payen T."/>
            <person name="Noel B."/>
            <person name="Kuo A."/>
            <person name="Morin E."/>
            <person name="Chen J."/>
            <person name="Kohler A."/>
            <person name="Krizsan K."/>
            <person name="Balestrini R."/>
            <person name="Da Silva C."/>
            <person name="Montanini B."/>
            <person name="Hainaut M."/>
            <person name="Levati E."/>
            <person name="Barry K.W."/>
            <person name="Belfiori B."/>
            <person name="Cichocki N."/>
            <person name="Clum A."/>
            <person name="Dockter R.B."/>
            <person name="Fauchery L."/>
            <person name="Guy J."/>
            <person name="Iotti M."/>
            <person name="Le Tacon F."/>
            <person name="Lindquist E.A."/>
            <person name="Lipzen A."/>
            <person name="Malagnac F."/>
            <person name="Mello A."/>
            <person name="Molinier V."/>
            <person name="Miyauchi S."/>
            <person name="Poulain J."/>
            <person name="Riccioni C."/>
            <person name="Rubini A."/>
            <person name="Sitrit Y."/>
            <person name="Splivallo R."/>
            <person name="Traeger S."/>
            <person name="Wang M."/>
            <person name="Zifcakova L."/>
            <person name="Wipf D."/>
            <person name="Zambonelli A."/>
            <person name="Paolocci F."/>
            <person name="Nowrousian M."/>
            <person name="Ottonello S."/>
            <person name="Baldrian P."/>
            <person name="Spatafora J.W."/>
            <person name="Henrissat B."/>
            <person name="Nagy L.G."/>
            <person name="Aury J.M."/>
            <person name="Wincker P."/>
            <person name="Grigoriev I.V."/>
            <person name="Bonfante P."/>
            <person name="Martin F.M."/>
        </authorList>
    </citation>
    <scope>NUCLEOTIDE SEQUENCE [LARGE SCALE GENOMIC DNA]</scope>
    <source>
        <strain evidence="2 3">ATCC MYA-4762</strain>
    </source>
</reference>
<accession>A0A3N4LND6</accession>
<sequence>MALITAEGTAQNNLESLKVIIRDLLRTVRDKYGVVAIEPQLTKDHFDDKIRNLRVLCPSHNFQVLLECAAKEILYDIAIEQQSGTRFSSFCNLLDLALVLTELELTDVTLPFILIEDLFDSQTIDSCQQLFEYLESRVERLTTEMEGTKGKGPVLLRLCNELLRRLSKAEDTIFCGRILIFLSKSFILGERSGVNLRGEFNVENITLFDQITPSAVKDEKMDIDQEEAGAAAVEGEAGEDSTKVGKTVSFDTPLIQEPKEDQGVLSADSLYPVFWSLQNFFSNPTRLFAKESFETFKLGLAATMTKFKVVDEEQMKQGTAARTADETRGRGTNGGMVGEKRKREDLGAHFNPKYLTSRELFELEVCDLTFRRHVLVQALILIDFLLSLTPATRERWTDIQSPNKNVQFSFTLAPDDEKWATKTRSLICEYLQPNYEGRLFMRLVETILTRDKNWVQWKAENCQSFEKKPVPEEEVKRSMDRTMEICRPTRPYPHVMGAPALAKLWREAGKSPGMEGLKRKERHATPTLETFRPQIKADEENIADALRPDQAEEAATKKASKIWRALRVASRDRFHLFNKFVDTPDEDRNELEMLFEQEEIENDAKRVKVDEVVNGTAGSKDRERLSAAPEARQQQSPSPVAGAKREMSVSSAVPALTSADTAGVRDVETSMEPSVNIPPVEKKVDPLPQQPQQQQRIENVANIRSSSPNQPEIKIHRIESAVMS</sequence>
<dbReference type="InterPro" id="IPR021861">
    <property type="entry name" value="THO_THOC1"/>
</dbReference>
<feature type="compositionally biased region" description="Basic and acidic residues" evidence="1">
    <location>
        <begin position="713"/>
        <end position="724"/>
    </location>
</feature>
<dbReference type="InParanoid" id="A0A3N4LND6"/>
<proteinExistence type="predicted"/>
<dbReference type="GO" id="GO:0000445">
    <property type="term" value="C:THO complex part of transcription export complex"/>
    <property type="evidence" value="ECO:0007669"/>
    <property type="project" value="TreeGrafter"/>
</dbReference>
<evidence type="ECO:0000256" key="1">
    <source>
        <dbReference type="SAM" id="MobiDB-lite"/>
    </source>
</evidence>
<name>A0A3N4LND6_9PEZI</name>
<evidence type="ECO:0000313" key="3">
    <source>
        <dbReference type="Proteomes" id="UP000267821"/>
    </source>
</evidence>
<dbReference type="GO" id="GO:0006406">
    <property type="term" value="P:mRNA export from nucleus"/>
    <property type="evidence" value="ECO:0007669"/>
    <property type="project" value="TreeGrafter"/>
</dbReference>
<evidence type="ECO:0000313" key="2">
    <source>
        <dbReference type="EMBL" id="RPB23039.1"/>
    </source>
</evidence>
<keyword evidence="3" id="KW-1185">Reference proteome</keyword>
<dbReference type="PANTHER" id="PTHR13265">
    <property type="entry name" value="THO COMPLEX SUBUNIT 1"/>
    <property type="match status" value="1"/>
</dbReference>
<gene>
    <name evidence="2" type="ORF">L211DRAFT_787523</name>
</gene>
<dbReference type="EMBL" id="ML121548">
    <property type="protein sequence ID" value="RPB23039.1"/>
    <property type="molecule type" value="Genomic_DNA"/>
</dbReference>
<dbReference type="Proteomes" id="UP000267821">
    <property type="component" value="Unassembled WGS sequence"/>
</dbReference>
<dbReference type="STRING" id="1051890.A0A3N4LND6"/>
<dbReference type="PANTHER" id="PTHR13265:SF0">
    <property type="entry name" value="HPR1"/>
    <property type="match status" value="1"/>
</dbReference>
<protein>
    <recommendedName>
        <fullName evidence="4">Nuclear matrix protein</fullName>
    </recommendedName>
</protein>
<evidence type="ECO:0008006" key="4">
    <source>
        <dbReference type="Google" id="ProtNLM"/>
    </source>
</evidence>
<feature type="region of interest" description="Disordered" evidence="1">
    <location>
        <begin position="611"/>
        <end position="724"/>
    </location>
</feature>
<dbReference type="AlphaFoldDB" id="A0A3N4LND6"/>
<feature type="region of interest" description="Disordered" evidence="1">
    <location>
        <begin position="318"/>
        <end position="338"/>
    </location>
</feature>
<dbReference type="OrthoDB" id="10257415at2759"/>